<evidence type="ECO:0000256" key="3">
    <source>
        <dbReference type="ARBA" id="ARBA00022833"/>
    </source>
</evidence>
<dbReference type="SMART" id="SM00249">
    <property type="entry name" value="PHD"/>
    <property type="match status" value="1"/>
</dbReference>
<dbReference type="OrthoDB" id="10580404at2759"/>
<proteinExistence type="predicted"/>
<protein>
    <recommendedName>
        <fullName evidence="5">Zinc finger PHD-type domain-containing protein</fullName>
    </recommendedName>
</protein>
<dbReference type="InterPro" id="IPR011011">
    <property type="entry name" value="Znf_FYVE_PHD"/>
</dbReference>
<dbReference type="PROSITE" id="PS01359">
    <property type="entry name" value="ZF_PHD_1"/>
    <property type="match status" value="1"/>
</dbReference>
<evidence type="ECO:0000313" key="6">
    <source>
        <dbReference type="EMBL" id="KAI5064909.1"/>
    </source>
</evidence>
<feature type="region of interest" description="Disordered" evidence="4">
    <location>
        <begin position="466"/>
        <end position="488"/>
    </location>
</feature>
<keyword evidence="3" id="KW-0862">Zinc</keyword>
<feature type="region of interest" description="Disordered" evidence="4">
    <location>
        <begin position="80"/>
        <end position="102"/>
    </location>
</feature>
<feature type="non-terminal residue" evidence="6">
    <location>
        <position position="1"/>
    </location>
</feature>
<evidence type="ECO:0000256" key="4">
    <source>
        <dbReference type="SAM" id="MobiDB-lite"/>
    </source>
</evidence>
<dbReference type="InterPro" id="IPR019786">
    <property type="entry name" value="Zinc_finger_PHD-type_CS"/>
</dbReference>
<keyword evidence="2" id="KW-0863">Zinc-finger</keyword>
<reference evidence="6" key="1">
    <citation type="submission" date="2021-01" db="EMBL/GenBank/DDBJ databases">
        <title>Adiantum capillus-veneris genome.</title>
        <authorList>
            <person name="Fang Y."/>
            <person name="Liao Q."/>
        </authorList>
    </citation>
    <scope>NUCLEOTIDE SEQUENCE</scope>
    <source>
        <strain evidence="6">H3</strain>
        <tissue evidence="6">Leaf</tissue>
    </source>
</reference>
<name>A0A9D4UBC6_ADICA</name>
<feature type="domain" description="Zinc finger PHD-type" evidence="5">
    <location>
        <begin position="514"/>
        <end position="558"/>
    </location>
</feature>
<evidence type="ECO:0000256" key="1">
    <source>
        <dbReference type="ARBA" id="ARBA00022723"/>
    </source>
</evidence>
<evidence type="ECO:0000313" key="7">
    <source>
        <dbReference type="Proteomes" id="UP000886520"/>
    </source>
</evidence>
<keyword evidence="1" id="KW-0479">Metal-binding</keyword>
<gene>
    <name evidence="6" type="ORF">GOP47_0019604</name>
</gene>
<evidence type="ECO:0000259" key="5">
    <source>
        <dbReference type="SMART" id="SM00249"/>
    </source>
</evidence>
<evidence type="ECO:0000256" key="2">
    <source>
        <dbReference type="ARBA" id="ARBA00022771"/>
    </source>
</evidence>
<dbReference type="Proteomes" id="UP000886520">
    <property type="component" value="Chromosome 19"/>
</dbReference>
<dbReference type="Gene3D" id="3.30.40.10">
    <property type="entry name" value="Zinc/RING finger domain, C3HC4 (zinc finger)"/>
    <property type="match status" value="1"/>
</dbReference>
<accession>A0A9D4UBC6</accession>
<sequence>HFKQYLEVKESLILMLRQEKEILNENLKSQDIIIQRLQTSIAQQDESAAKYQQEILTLQKESDTLKEVLLKTERRLQEAADENKELEAKMQDKTRGQNPKRLEIGSSFDVNSILKRLGRPLTNMRISESDDVIQTEEILQEVPNLLIESNRKSNEQINSKASPQGRNELEHHLTLSDSAQWVSSRLPMPSEQLSPTRQHETVRQGEGLVMDYDKQQPDKLHLAQLIFSEFDGQHRERPDLVSEEQPPSQVANFWAPSKLVRSESGRAEPWGVEQVEEQDKSTCNLQSILPECSKLPEMDPLSRLDKPELEQENCEADEQQQQEHLTLEAQLKHLVPQEPIKELIEKDQPFEHVMDVDQEDETHPASQPLVASMLEQGRTVLASNGKSNNINHDSVLEKHHDEGVRVSDSAVQIEQPKDTQSLQKLEGNSGSEFWNKTLLHIHYSEPSSNINVRKEGLPSHGAYETRPEMDIPNQHSVSGKKGSISDGRLRCSSVPKAEPKPCKKKAFVPASANQCLCNMPPYGYMVNCKVCDTHFHAACLEIEQTLPGGESYTCKSCKDQPNRKRRQVQSSKCGTENTIERC</sequence>
<dbReference type="InterPro" id="IPR001965">
    <property type="entry name" value="Znf_PHD"/>
</dbReference>
<dbReference type="InterPro" id="IPR013083">
    <property type="entry name" value="Znf_RING/FYVE/PHD"/>
</dbReference>
<keyword evidence="7" id="KW-1185">Reference proteome</keyword>
<organism evidence="6 7">
    <name type="scientific">Adiantum capillus-veneris</name>
    <name type="common">Maidenhair fern</name>
    <dbReference type="NCBI Taxonomy" id="13818"/>
    <lineage>
        <taxon>Eukaryota</taxon>
        <taxon>Viridiplantae</taxon>
        <taxon>Streptophyta</taxon>
        <taxon>Embryophyta</taxon>
        <taxon>Tracheophyta</taxon>
        <taxon>Polypodiopsida</taxon>
        <taxon>Polypodiidae</taxon>
        <taxon>Polypodiales</taxon>
        <taxon>Pteridineae</taxon>
        <taxon>Pteridaceae</taxon>
        <taxon>Vittarioideae</taxon>
        <taxon>Adiantum</taxon>
    </lineage>
</organism>
<dbReference type="EMBL" id="JABFUD020000019">
    <property type="protein sequence ID" value="KAI5064909.1"/>
    <property type="molecule type" value="Genomic_DNA"/>
</dbReference>
<dbReference type="GO" id="GO:0008270">
    <property type="term" value="F:zinc ion binding"/>
    <property type="evidence" value="ECO:0007669"/>
    <property type="project" value="UniProtKB-KW"/>
</dbReference>
<dbReference type="SUPFAM" id="SSF57903">
    <property type="entry name" value="FYVE/PHD zinc finger"/>
    <property type="match status" value="1"/>
</dbReference>
<comment type="caution">
    <text evidence="6">The sequence shown here is derived from an EMBL/GenBank/DDBJ whole genome shotgun (WGS) entry which is preliminary data.</text>
</comment>
<dbReference type="AlphaFoldDB" id="A0A9D4UBC6"/>